<dbReference type="PANTHER" id="PTHR14097">
    <property type="entry name" value="OXIDOREDUCTASE HTATIP2"/>
    <property type="match status" value="1"/>
</dbReference>
<dbReference type="RefSeq" id="WP_147082147.1">
    <property type="nucleotide sequence ID" value="NZ_VOQR01000001.1"/>
</dbReference>
<dbReference type="InterPro" id="IPR036291">
    <property type="entry name" value="NAD(P)-bd_dom_sf"/>
</dbReference>
<comment type="caution">
    <text evidence="1">The sequence shown here is derived from an EMBL/GenBank/DDBJ whole genome shotgun (WGS) entry which is preliminary data.</text>
</comment>
<dbReference type="AlphaFoldDB" id="A0A5C6UG58"/>
<name>A0A5C6UG58_9SPHN</name>
<keyword evidence="2" id="KW-1185">Reference proteome</keyword>
<evidence type="ECO:0000313" key="1">
    <source>
        <dbReference type="EMBL" id="TXC71146.1"/>
    </source>
</evidence>
<gene>
    <name evidence="1" type="ORF">FSB78_09430</name>
</gene>
<dbReference type="EMBL" id="VOQR01000001">
    <property type="protein sequence ID" value="TXC71146.1"/>
    <property type="molecule type" value="Genomic_DNA"/>
</dbReference>
<protein>
    <submittedName>
        <fullName evidence="1">NAD-dependent dehydratase</fullName>
    </submittedName>
</protein>
<reference evidence="1 2" key="1">
    <citation type="journal article" date="2013" name="Antonie Van Leeuwenhoek">
        <title>Sphingomonas ginsenosidivorax sp. nov., with the ability to transform ginsenosides.</title>
        <authorList>
            <person name="Jin X.F."/>
            <person name="Kim J.K."/>
            <person name="Liu Q.M."/>
            <person name="Kang M.S."/>
            <person name="He D."/>
            <person name="Jin F.X."/>
            <person name="Kim S.C."/>
            <person name="Im W.T."/>
        </authorList>
    </citation>
    <scope>NUCLEOTIDE SEQUENCE [LARGE SCALE GENOMIC DNA]</scope>
    <source>
        <strain evidence="1 2">KHI67</strain>
    </source>
</reference>
<dbReference type="SUPFAM" id="SSF51735">
    <property type="entry name" value="NAD(P)-binding Rossmann-fold domains"/>
    <property type="match status" value="1"/>
</dbReference>
<dbReference type="PANTHER" id="PTHR14097:SF7">
    <property type="entry name" value="OXIDOREDUCTASE HTATIP2"/>
    <property type="match status" value="1"/>
</dbReference>
<evidence type="ECO:0000313" key="2">
    <source>
        <dbReference type="Proteomes" id="UP000321250"/>
    </source>
</evidence>
<proteinExistence type="predicted"/>
<dbReference type="Gene3D" id="3.40.50.720">
    <property type="entry name" value="NAD(P)-binding Rossmann-like Domain"/>
    <property type="match status" value="1"/>
</dbReference>
<sequence length="214" mass="22381">MTTILLAGATGMVGAATLALLLADERVDHVVAPTRRPIPPHAKLRNPIMTSDDLQPDAAWWTVDGAISALGTTRAKAGSAAAFRAIDHDYALAVARQVRARGATRFALTSSMGADARSRFLYPRTKGELEQAVERLGFRSLTLVRPGFLGGDRAEHRPLESVLGSLLRIAGPVLPPAARISPAATVAELLVEAALNGAPGCHVVTARMIALAAG</sequence>
<organism evidence="1 2">
    <name type="scientific">Sphingomonas ginsenosidivorax</name>
    <dbReference type="NCBI Taxonomy" id="862135"/>
    <lineage>
        <taxon>Bacteria</taxon>
        <taxon>Pseudomonadati</taxon>
        <taxon>Pseudomonadota</taxon>
        <taxon>Alphaproteobacteria</taxon>
        <taxon>Sphingomonadales</taxon>
        <taxon>Sphingomonadaceae</taxon>
        <taxon>Sphingomonas</taxon>
    </lineage>
</organism>
<accession>A0A5C6UG58</accession>
<dbReference type="Proteomes" id="UP000321250">
    <property type="component" value="Unassembled WGS sequence"/>
</dbReference>
<dbReference type="OrthoDB" id="9798632at2"/>